<feature type="domain" description="Sulfatase-modifying factor enzyme-like" evidence="1">
    <location>
        <begin position="667"/>
        <end position="904"/>
    </location>
</feature>
<evidence type="ECO:0000313" key="3">
    <source>
        <dbReference type="EMBL" id="VFK27637.1"/>
    </source>
</evidence>
<dbReference type="GO" id="GO:0120147">
    <property type="term" value="F:formylglycine-generating oxidase activity"/>
    <property type="evidence" value="ECO:0007669"/>
    <property type="project" value="TreeGrafter"/>
</dbReference>
<accession>A0A450WYE0</accession>
<dbReference type="PANTHER" id="PTHR23150:SF35">
    <property type="entry name" value="BLL6746 PROTEIN"/>
    <property type="match status" value="1"/>
</dbReference>
<dbReference type="SUPFAM" id="SSF56436">
    <property type="entry name" value="C-type lectin-like"/>
    <property type="match status" value="1"/>
</dbReference>
<evidence type="ECO:0000259" key="1">
    <source>
        <dbReference type="Pfam" id="PF03781"/>
    </source>
</evidence>
<evidence type="ECO:0000313" key="2">
    <source>
        <dbReference type="EMBL" id="VFK22035.1"/>
    </source>
</evidence>
<organism evidence="2">
    <name type="scientific">Candidatus Kentrum sp. MB</name>
    <dbReference type="NCBI Taxonomy" id="2138164"/>
    <lineage>
        <taxon>Bacteria</taxon>
        <taxon>Pseudomonadati</taxon>
        <taxon>Pseudomonadota</taxon>
        <taxon>Gammaproteobacteria</taxon>
        <taxon>Candidatus Kentrum</taxon>
    </lineage>
</organism>
<proteinExistence type="predicted"/>
<protein>
    <submittedName>
        <fullName evidence="2">Formylglycine-generating enzyme, required for sulfatase activity, contains SUMF1/FGE domain</fullName>
    </submittedName>
</protein>
<dbReference type="Gene3D" id="3.90.1580.10">
    <property type="entry name" value="paralog of FGE (formylglycine-generating enzyme)"/>
    <property type="match status" value="1"/>
</dbReference>
<dbReference type="EMBL" id="CAADGH010000004">
    <property type="protein sequence ID" value="VFK74373.1"/>
    <property type="molecule type" value="Genomic_DNA"/>
</dbReference>
<sequence>MNMEKSRHYIFAIHAMLFLSLVLFCRGEFAFARGDDCRHANHEMERLDRVLRDTLTVTSSAQRGNLLKTAREITQRLKATSPCIIPIDPSVGVTITHRHGEIAALKLKAIQSLIPALSFANARPTIRQLLRMGAGLAQLGEFRVAGSGDLRAIEEMRDYLVRRIVTFGVSSELAPERTLQPNETLIAQEIAANNAGIRFSQFVLDRHAKQANWRSVNIRKVGIGWKPNGYAVGVEISVVDPAGFVARHRQTLRKWIESGAAILLGRSTELGSSAFLGKTPCKGIWLLDTGDAPALRVYDLRNSKLVGEWPLNNSRLNPELARLIQRILFLRNIKQKPDLSKKQDIKYRISLPIVPFLKISQRNSWELTDLVEKNVGFILRYMSSTCDQPEIPITVPYCSTIQLGCYARSSGKIYLIGGRKRFGVGEANAWFTDEKVFHSDLERILEIADQGISQKETAIPPSDSNRTKSKLRDIRSIPHEDSKNLDFDPSISQPYPPVHRPQAGEYRPQVQAPIAKKYRLTVNPTPSDARIRIMNIKPKYYPGMQLKSAGYQIEVSAPGFDTWKRWRFLDKDTVISVTLKKKKSKTTRQPSLPPNIEEKIEEQIEKKIDDTNRENGLTMTWAEQIGPTMPVISKPAASKPAASKPVAAKDDNHIFFQDRLKDGSLGPKMLVIQGGEFLMGSPDNEQKRNSNEGPQHRVHVTEFAIGVTEITFGDYDRFANATGRKLPNDSGWGRGKRPVIHVSWQDASAYAKWLTEQTGKQYRLPSEAEWEYAAKAGTNTPFSTGKCINTDQANYHGGYKYADCTTTREYRKKTVLVERLPANPWGLHEMHGNVSEWTADCWHDNYSGAPINGNVWREKNDGNCSRRVIRGGAWYNIIDKLRSASRAGKPIPKKESLIGFRVARDR</sequence>
<dbReference type="InterPro" id="IPR016187">
    <property type="entry name" value="CTDL_fold"/>
</dbReference>
<dbReference type="PANTHER" id="PTHR23150">
    <property type="entry name" value="SULFATASE MODIFYING FACTOR 1, 2"/>
    <property type="match status" value="1"/>
</dbReference>
<dbReference type="AlphaFoldDB" id="A0A450WYE0"/>
<dbReference type="EMBL" id="CAADFO010000001">
    <property type="protein sequence ID" value="VFK22035.1"/>
    <property type="molecule type" value="Genomic_DNA"/>
</dbReference>
<dbReference type="Pfam" id="PF03781">
    <property type="entry name" value="FGE-sulfatase"/>
    <property type="match status" value="1"/>
</dbReference>
<name>A0A450WYE0_9GAMM</name>
<dbReference type="InterPro" id="IPR005532">
    <property type="entry name" value="SUMF_dom"/>
</dbReference>
<reference evidence="2" key="1">
    <citation type="submission" date="2019-02" db="EMBL/GenBank/DDBJ databases">
        <authorList>
            <person name="Gruber-Vodicka R. H."/>
            <person name="Seah K. B. B."/>
        </authorList>
    </citation>
    <scope>NUCLEOTIDE SEQUENCE</scope>
    <source>
        <strain evidence="2">BECK_BZ197</strain>
        <strain evidence="4">BECK_BZ198</strain>
        <strain evidence="3">BECK_BZ199</strain>
    </source>
</reference>
<dbReference type="EMBL" id="CAADFQ010000004">
    <property type="protein sequence ID" value="VFK27637.1"/>
    <property type="molecule type" value="Genomic_DNA"/>
</dbReference>
<gene>
    <name evidence="2" type="ORF">BECKMB1821G_GA0114241_100121</name>
    <name evidence="4" type="ORF">BECKMB1821H_GA0114242_100421</name>
    <name evidence="3" type="ORF">BECKMB1821I_GA0114274_100421</name>
</gene>
<dbReference type="InterPro" id="IPR042095">
    <property type="entry name" value="SUMF_sf"/>
</dbReference>
<dbReference type="InterPro" id="IPR051043">
    <property type="entry name" value="Sulfatase_Mod_Factor_Kinase"/>
</dbReference>
<evidence type="ECO:0000313" key="4">
    <source>
        <dbReference type="EMBL" id="VFK74373.1"/>
    </source>
</evidence>